<accession>A0ABQ3F156</accession>
<comment type="caution">
    <text evidence="2">The sequence shown here is derived from an EMBL/GenBank/DDBJ whole genome shotgun (WGS) entry which is preliminary data.</text>
</comment>
<keyword evidence="3" id="KW-1185">Reference proteome</keyword>
<dbReference type="InterPro" id="IPR057170">
    <property type="entry name" value="DUF7848"/>
</dbReference>
<evidence type="ECO:0000313" key="3">
    <source>
        <dbReference type="Proteomes" id="UP000642673"/>
    </source>
</evidence>
<name>A0ABQ3F156_9ACTN</name>
<proteinExistence type="predicted"/>
<dbReference type="Proteomes" id="UP000642673">
    <property type="component" value="Unassembled WGS sequence"/>
</dbReference>
<sequence length="78" mass="9006">MTPRSVIRFANWTMGPETAPEAPKRVHELQCTTCLAASSANEDFETARDWAFHHVGRNPSHQGYRETVTRFWRMTLTN</sequence>
<gene>
    <name evidence="2" type="ORF">GCM10010347_33340</name>
</gene>
<reference evidence="3" key="1">
    <citation type="journal article" date="2019" name="Int. J. Syst. Evol. Microbiol.">
        <title>The Global Catalogue of Microorganisms (GCM) 10K type strain sequencing project: providing services to taxonomists for standard genome sequencing and annotation.</title>
        <authorList>
            <consortium name="The Broad Institute Genomics Platform"/>
            <consortium name="The Broad Institute Genome Sequencing Center for Infectious Disease"/>
            <person name="Wu L."/>
            <person name="Ma J."/>
        </authorList>
    </citation>
    <scope>NUCLEOTIDE SEQUENCE [LARGE SCALE GENOMIC DNA]</scope>
    <source>
        <strain evidence="3">JCM 4738</strain>
    </source>
</reference>
<evidence type="ECO:0000259" key="1">
    <source>
        <dbReference type="Pfam" id="PF25232"/>
    </source>
</evidence>
<feature type="domain" description="DUF7848" evidence="1">
    <location>
        <begin position="1"/>
        <end position="76"/>
    </location>
</feature>
<evidence type="ECO:0000313" key="2">
    <source>
        <dbReference type="EMBL" id="GHB60619.1"/>
    </source>
</evidence>
<protein>
    <recommendedName>
        <fullName evidence="1">DUF7848 domain-containing protein</fullName>
    </recommendedName>
</protein>
<dbReference type="RefSeq" id="WP_190184937.1">
    <property type="nucleotide sequence ID" value="NZ_BMVP01000005.1"/>
</dbReference>
<dbReference type="Pfam" id="PF25232">
    <property type="entry name" value="DUF7848"/>
    <property type="match status" value="1"/>
</dbReference>
<dbReference type="EMBL" id="BMVP01000005">
    <property type="protein sequence ID" value="GHB60619.1"/>
    <property type="molecule type" value="Genomic_DNA"/>
</dbReference>
<organism evidence="2 3">
    <name type="scientific">Streptomyces cirratus</name>
    <dbReference type="NCBI Taxonomy" id="68187"/>
    <lineage>
        <taxon>Bacteria</taxon>
        <taxon>Bacillati</taxon>
        <taxon>Actinomycetota</taxon>
        <taxon>Actinomycetes</taxon>
        <taxon>Kitasatosporales</taxon>
        <taxon>Streptomycetaceae</taxon>
        <taxon>Streptomyces</taxon>
    </lineage>
</organism>